<dbReference type="AlphaFoldDB" id="A0AAD7MEE5"/>
<proteinExistence type="predicted"/>
<sequence length="183" mass="20953">MSMVLQHNFSLHYFFQCTRILLQNSENQLRFQAQLLSIQRFVFRLAARLIRNFVIAGVARHWRLQNNQRKCSAWSAQTQGIKGKMSEIVHKQLKSIQRDGAKFPTVEIFCADNGHFNNYTKSLPDCGGAEGCARTPLGFPMLSHPTKTEAKGQSRGKLKVQTRYESRAIPGTQYLFFAEPEIM</sequence>
<comment type="caution">
    <text evidence="1">The sequence shown here is derived from an EMBL/GenBank/DDBJ whole genome shotgun (WGS) entry which is preliminary data.</text>
</comment>
<keyword evidence="2" id="KW-1185">Reference proteome</keyword>
<dbReference type="Proteomes" id="UP001215598">
    <property type="component" value="Unassembled WGS sequence"/>
</dbReference>
<protein>
    <submittedName>
        <fullName evidence="1">Uncharacterized protein</fullName>
    </submittedName>
</protein>
<evidence type="ECO:0000313" key="1">
    <source>
        <dbReference type="EMBL" id="KAJ7712613.1"/>
    </source>
</evidence>
<organism evidence="1 2">
    <name type="scientific">Mycena metata</name>
    <dbReference type="NCBI Taxonomy" id="1033252"/>
    <lineage>
        <taxon>Eukaryota</taxon>
        <taxon>Fungi</taxon>
        <taxon>Dikarya</taxon>
        <taxon>Basidiomycota</taxon>
        <taxon>Agaricomycotina</taxon>
        <taxon>Agaricomycetes</taxon>
        <taxon>Agaricomycetidae</taxon>
        <taxon>Agaricales</taxon>
        <taxon>Marasmiineae</taxon>
        <taxon>Mycenaceae</taxon>
        <taxon>Mycena</taxon>
    </lineage>
</organism>
<gene>
    <name evidence="1" type="ORF">B0H16DRAFT_1479238</name>
</gene>
<reference evidence="1" key="1">
    <citation type="submission" date="2023-03" db="EMBL/GenBank/DDBJ databases">
        <title>Massive genome expansion in bonnet fungi (Mycena s.s.) driven by repeated elements and novel gene families across ecological guilds.</title>
        <authorList>
            <consortium name="Lawrence Berkeley National Laboratory"/>
            <person name="Harder C.B."/>
            <person name="Miyauchi S."/>
            <person name="Viragh M."/>
            <person name="Kuo A."/>
            <person name="Thoen E."/>
            <person name="Andreopoulos B."/>
            <person name="Lu D."/>
            <person name="Skrede I."/>
            <person name="Drula E."/>
            <person name="Henrissat B."/>
            <person name="Morin E."/>
            <person name="Kohler A."/>
            <person name="Barry K."/>
            <person name="LaButti K."/>
            <person name="Morin E."/>
            <person name="Salamov A."/>
            <person name="Lipzen A."/>
            <person name="Mereny Z."/>
            <person name="Hegedus B."/>
            <person name="Baldrian P."/>
            <person name="Stursova M."/>
            <person name="Weitz H."/>
            <person name="Taylor A."/>
            <person name="Grigoriev I.V."/>
            <person name="Nagy L.G."/>
            <person name="Martin F."/>
            <person name="Kauserud H."/>
        </authorList>
    </citation>
    <scope>NUCLEOTIDE SEQUENCE</scope>
    <source>
        <strain evidence="1">CBHHK182m</strain>
    </source>
</reference>
<dbReference type="EMBL" id="JARKIB010000361">
    <property type="protein sequence ID" value="KAJ7712613.1"/>
    <property type="molecule type" value="Genomic_DNA"/>
</dbReference>
<name>A0AAD7MEE5_9AGAR</name>
<evidence type="ECO:0000313" key="2">
    <source>
        <dbReference type="Proteomes" id="UP001215598"/>
    </source>
</evidence>
<accession>A0AAD7MEE5</accession>